<keyword evidence="6 12" id="KW-0745">Spermidine biosynthesis</keyword>
<dbReference type="OMA" id="WFEESSN"/>
<feature type="binding site" evidence="14">
    <location>
        <position position="293"/>
    </location>
    <ligand>
        <name>substrate</name>
    </ligand>
</feature>
<evidence type="ECO:0000313" key="18">
    <source>
        <dbReference type="EMBL" id="EGG18745.1"/>
    </source>
</evidence>
<feature type="active site" description="Proton acceptor; for processing activity" evidence="13">
    <location>
        <position position="289"/>
    </location>
</feature>
<dbReference type="Proteomes" id="UP000007797">
    <property type="component" value="Unassembled WGS sequence"/>
</dbReference>
<feature type="active site" description="Proton donor; for catalytic activity" evidence="13">
    <location>
        <position position="129"/>
    </location>
</feature>
<feature type="active site" description="Proton acceptor; for processing activity" evidence="13">
    <location>
        <position position="276"/>
    </location>
</feature>
<keyword evidence="4 12" id="KW-0210">Decarboxylase</keyword>
<comment type="catalytic activity">
    <reaction evidence="12">
        <text>S-adenosyl-L-methionine + H(+) = S-adenosyl 3-(methylsulfanyl)propylamine + CO2</text>
        <dbReference type="Rhea" id="RHEA:15981"/>
        <dbReference type="ChEBI" id="CHEBI:15378"/>
        <dbReference type="ChEBI" id="CHEBI:16526"/>
        <dbReference type="ChEBI" id="CHEBI:57443"/>
        <dbReference type="ChEBI" id="CHEBI:59789"/>
        <dbReference type="EC" id="4.1.1.50"/>
    </reaction>
</comment>
<evidence type="ECO:0000256" key="10">
    <source>
        <dbReference type="ARBA" id="ARBA00023270"/>
    </source>
</evidence>
<dbReference type="GeneID" id="14870905"/>
<dbReference type="PROSITE" id="PS01336">
    <property type="entry name" value="ADOMETDC"/>
    <property type="match status" value="1"/>
</dbReference>
<accession>F4Q065</accession>
<dbReference type="RefSeq" id="XP_004357207.1">
    <property type="nucleotide sequence ID" value="XM_004357151.1"/>
</dbReference>
<feature type="binding site" evidence="14">
    <location>
        <position position="270"/>
    </location>
    <ligand>
        <name>substrate</name>
    </ligand>
</feature>
<dbReference type="PANTHER" id="PTHR11570">
    <property type="entry name" value="S-ADENOSYLMETHIONINE DECARBOXYLASE"/>
    <property type="match status" value="1"/>
</dbReference>
<evidence type="ECO:0000256" key="5">
    <source>
        <dbReference type="ARBA" id="ARBA00022813"/>
    </source>
</evidence>
<keyword evidence="19" id="KW-1185">Reference proteome</keyword>
<evidence type="ECO:0000256" key="2">
    <source>
        <dbReference type="ARBA" id="ARBA00008466"/>
    </source>
</evidence>
<feature type="site" description="Cleavage (non-hydrolytic); by autolysis" evidence="16">
    <location>
        <begin position="114"/>
        <end position="115"/>
    </location>
</feature>
<dbReference type="Gene3D" id="3.60.90.10">
    <property type="entry name" value="S-adenosylmethionine decarboxylase"/>
    <property type="match status" value="1"/>
</dbReference>
<dbReference type="PANTHER" id="PTHR11570:SF0">
    <property type="entry name" value="S-ADENOSYLMETHIONINE DECARBOXYLASE PROENZYME"/>
    <property type="match status" value="1"/>
</dbReference>
<keyword evidence="10 12" id="KW-0704">Schiff base</keyword>
<evidence type="ECO:0000256" key="7">
    <source>
        <dbReference type="ARBA" id="ARBA00023115"/>
    </source>
</evidence>
<comment type="cofactor">
    <cofactor evidence="12">
        <name>pyruvate</name>
        <dbReference type="ChEBI" id="CHEBI:15361"/>
    </cofactor>
    <text evidence="12">Binds 1 pyruvoyl group covalently per subunit.</text>
</comment>
<dbReference type="EMBL" id="GL883017">
    <property type="protein sequence ID" value="EGG18745.1"/>
    <property type="molecule type" value="Genomic_DNA"/>
</dbReference>
<name>F4Q065_CACFS</name>
<evidence type="ECO:0000256" key="6">
    <source>
        <dbReference type="ARBA" id="ARBA00023066"/>
    </source>
</evidence>
<dbReference type="GO" id="GO:0004014">
    <property type="term" value="F:adenosylmethionine decarboxylase activity"/>
    <property type="evidence" value="ECO:0007669"/>
    <property type="project" value="UniProtKB-EC"/>
</dbReference>
<dbReference type="InterPro" id="IPR018166">
    <property type="entry name" value="S-AdoMet_deCO2ase_CS"/>
</dbReference>
<feature type="chain" id="PRO_5042322493" description="S-adenosylmethionine decarboxylase alpha chain" evidence="17">
    <location>
        <begin position="115"/>
        <end position="387"/>
    </location>
</feature>
<comment type="pathway">
    <text evidence="1 12">Amine and polyamine biosynthesis; S-adenosylmethioninamine biosynthesis; S-adenosylmethioninamine from S-adenosyl-L-methionine: step 1/1.</text>
</comment>
<evidence type="ECO:0000256" key="4">
    <source>
        <dbReference type="ARBA" id="ARBA00022793"/>
    </source>
</evidence>
<keyword evidence="7 12" id="KW-0620">Polyamine biosynthesis</keyword>
<keyword evidence="3 12" id="KW-0949">S-adenosyl-L-methionine</keyword>
<feature type="modified residue" description="Pyruvic acid (Ser); by autocatalysis" evidence="15">
    <location>
        <position position="115"/>
    </location>
</feature>
<evidence type="ECO:0000256" key="16">
    <source>
        <dbReference type="PIRSR" id="PIRSR001355-4"/>
    </source>
</evidence>
<evidence type="ECO:0000313" key="19">
    <source>
        <dbReference type="Proteomes" id="UP000007797"/>
    </source>
</evidence>
<dbReference type="NCBIfam" id="TIGR00535">
    <property type="entry name" value="SAM_DCase"/>
    <property type="match status" value="1"/>
</dbReference>
<dbReference type="OrthoDB" id="1068353at2759"/>
<evidence type="ECO:0000256" key="15">
    <source>
        <dbReference type="PIRSR" id="PIRSR001355-3"/>
    </source>
</evidence>
<keyword evidence="9 12" id="KW-0456">Lyase</keyword>
<dbReference type="GO" id="GO:0009446">
    <property type="term" value="P:putrescine biosynthetic process"/>
    <property type="evidence" value="ECO:0007669"/>
    <property type="project" value="EnsemblProtists"/>
</dbReference>
<keyword evidence="5 16" id="KW-0068">Autocatalytic cleavage</keyword>
<evidence type="ECO:0000256" key="12">
    <source>
        <dbReference type="PIRNR" id="PIRNR001355"/>
    </source>
</evidence>
<comment type="similarity">
    <text evidence="2 12">Belongs to the eukaryotic AdoMetDC family.</text>
</comment>
<feature type="chain" id="PRO_5042322494" description="S-adenosylmethionine decarboxylase beta chain" evidence="17">
    <location>
        <begin position="1"/>
        <end position="114"/>
    </location>
</feature>
<dbReference type="GO" id="GO:0006597">
    <property type="term" value="P:spermine biosynthetic process"/>
    <property type="evidence" value="ECO:0007669"/>
    <property type="project" value="InterPro"/>
</dbReference>
<dbReference type="GO" id="GO:0008295">
    <property type="term" value="P:spermidine biosynthetic process"/>
    <property type="evidence" value="ECO:0007669"/>
    <property type="project" value="UniProtKB-KW"/>
</dbReference>
<dbReference type="InterPro" id="IPR016067">
    <property type="entry name" value="S-AdoMet_deCO2ase_core"/>
</dbReference>
<dbReference type="InterPro" id="IPR048283">
    <property type="entry name" value="AdoMetDC-like"/>
</dbReference>
<organism evidence="18 19">
    <name type="scientific">Cavenderia fasciculata</name>
    <name type="common">Slime mold</name>
    <name type="synonym">Dictyostelium fasciculatum</name>
    <dbReference type="NCBI Taxonomy" id="261658"/>
    <lineage>
        <taxon>Eukaryota</taxon>
        <taxon>Amoebozoa</taxon>
        <taxon>Evosea</taxon>
        <taxon>Eumycetozoa</taxon>
        <taxon>Dictyostelia</taxon>
        <taxon>Acytosteliales</taxon>
        <taxon>Cavenderiaceae</taxon>
        <taxon>Cavenderia</taxon>
    </lineage>
</organism>
<feature type="binding site" evidence="14">
    <location>
        <position position="114"/>
    </location>
    <ligand>
        <name>substrate</name>
    </ligand>
</feature>
<feature type="active site" description="Schiff-base intermediate with substrate; via pyruvic acid" evidence="13">
    <location>
        <position position="115"/>
    </location>
</feature>
<protein>
    <recommendedName>
        <fullName evidence="12">S-adenosylmethionine decarboxylase proenzyme</fullName>
        <ecNumber evidence="12">4.1.1.50</ecNumber>
    </recommendedName>
</protein>
<evidence type="ECO:0000256" key="9">
    <source>
        <dbReference type="ARBA" id="ARBA00023239"/>
    </source>
</evidence>
<dbReference type="EC" id="4.1.1.50" evidence="12"/>
<dbReference type="InterPro" id="IPR001985">
    <property type="entry name" value="S-AdoMet_decarboxylase_euk"/>
</dbReference>
<reference evidence="19" key="1">
    <citation type="journal article" date="2011" name="Genome Res.">
        <title>Phylogeny-wide analysis of social amoeba genomes highlights ancient origins for complex intercellular communication.</title>
        <authorList>
            <person name="Heidel A.J."/>
            <person name="Lawal H.M."/>
            <person name="Felder M."/>
            <person name="Schilde C."/>
            <person name="Helps N.R."/>
            <person name="Tunggal B."/>
            <person name="Rivero F."/>
            <person name="John U."/>
            <person name="Schleicher M."/>
            <person name="Eichinger L."/>
            <person name="Platzer M."/>
            <person name="Noegel A.A."/>
            <person name="Schaap P."/>
            <person name="Gloeckner G."/>
        </authorList>
    </citation>
    <scope>NUCLEOTIDE SEQUENCE [LARGE SCALE GENOMIC DNA]</scope>
    <source>
        <strain evidence="19">SH3</strain>
    </source>
</reference>
<evidence type="ECO:0000256" key="17">
    <source>
        <dbReference type="PIRSR" id="PIRSR001355-5"/>
    </source>
</evidence>
<evidence type="ECO:0000256" key="1">
    <source>
        <dbReference type="ARBA" id="ARBA00004911"/>
    </source>
</evidence>
<sequence>MPIMSSQKIFNEAEAGFAHCIAANSGANNTTTPLSVHVEHKEQEDQETFPGGFEGPEKKLDIRFCSKYTGKNSGPKSGLRSIGKEQWQSVLDSARCTIISSTSNQYLDSYVLSESSLFVYPRRVMIKTCGTTTLLHLIEKMTQLAKDTCGLEVEMLVFSRKNLNNPGKQIFPHCTFSDEVDYLNKIFNNAGHAYVMGPLNKDHWNCYIIDNRRSSTIRRTEQTFEVMMHDLDPQVMKQFFKRDGVSAWDTTVSSGISNLLPGSIIDDYQFDPCGYSMNGMLDKWYWTIHITPEDHCSYVSFDTNIALPSYHILLANILKVFRPGRFTAALYAEDGAPCGDPYFAFDSQLLEHAITNKTVHSFDGGIDPVRLSINNNFAVERYKDKKY</sequence>
<evidence type="ECO:0000256" key="14">
    <source>
        <dbReference type="PIRSR" id="PIRSR001355-2"/>
    </source>
</evidence>
<dbReference type="GO" id="GO:0005829">
    <property type="term" value="C:cytosol"/>
    <property type="evidence" value="ECO:0007669"/>
    <property type="project" value="EnsemblProtists"/>
</dbReference>
<gene>
    <name evidence="18" type="primary">amd1</name>
    <name evidence="18" type="ORF">DFA_02484</name>
</gene>
<dbReference type="UniPathway" id="UPA00331">
    <property type="reaction ID" value="UER00451"/>
</dbReference>
<dbReference type="KEGG" id="dfa:DFA_02484"/>
<proteinExistence type="inferred from homology"/>
<evidence type="ECO:0000256" key="8">
    <source>
        <dbReference type="ARBA" id="ARBA00023145"/>
    </source>
</evidence>
<dbReference type="Pfam" id="PF01536">
    <property type="entry name" value="SAM_decarbox"/>
    <property type="match status" value="1"/>
</dbReference>
<dbReference type="AlphaFoldDB" id="F4Q065"/>
<evidence type="ECO:0000256" key="13">
    <source>
        <dbReference type="PIRSR" id="PIRSR001355-1"/>
    </source>
</evidence>
<dbReference type="SUPFAM" id="SSF56276">
    <property type="entry name" value="S-adenosylmethionine decarboxylase"/>
    <property type="match status" value="1"/>
</dbReference>
<dbReference type="PIRSF" id="PIRSF001355">
    <property type="entry name" value="S-AdenosylMet_decarboxylase"/>
    <property type="match status" value="1"/>
</dbReference>
<dbReference type="STRING" id="1054147.F4Q065"/>
<keyword evidence="11 12" id="KW-0670">Pyruvate</keyword>
<feature type="binding site" evidence="14">
    <location>
        <position position="53"/>
    </location>
    <ligand>
        <name>substrate</name>
    </ligand>
</feature>
<keyword evidence="8 12" id="KW-0865">Zymogen</keyword>
<evidence type="ECO:0000256" key="3">
    <source>
        <dbReference type="ARBA" id="ARBA00022691"/>
    </source>
</evidence>
<evidence type="ECO:0000256" key="11">
    <source>
        <dbReference type="ARBA" id="ARBA00023317"/>
    </source>
</evidence>